<gene>
    <name evidence="1" type="ORF">SDC9_142608</name>
</gene>
<accession>A0A645E0Z0</accession>
<reference evidence="1" key="1">
    <citation type="submission" date="2019-08" db="EMBL/GenBank/DDBJ databases">
        <authorList>
            <person name="Kucharzyk K."/>
            <person name="Murdoch R.W."/>
            <person name="Higgins S."/>
            <person name="Loffler F."/>
        </authorList>
    </citation>
    <scope>NUCLEOTIDE SEQUENCE</scope>
</reference>
<evidence type="ECO:0000313" key="1">
    <source>
        <dbReference type="EMBL" id="MPM95454.1"/>
    </source>
</evidence>
<proteinExistence type="predicted"/>
<dbReference type="AlphaFoldDB" id="A0A645E0Z0"/>
<organism evidence="1">
    <name type="scientific">bioreactor metagenome</name>
    <dbReference type="NCBI Taxonomy" id="1076179"/>
    <lineage>
        <taxon>unclassified sequences</taxon>
        <taxon>metagenomes</taxon>
        <taxon>ecological metagenomes</taxon>
    </lineage>
</organism>
<sequence>MSALAAAIGENPFPVDARIQFQCFAEGVERVENLHEAGIVGNVPSEAAHRVEIISALAIFGRNADQIQGIGGELHFILMLKAVSAPAVTEQHDAGILVRFVRRDDQRRDRFRIGFRVDGMKCELEPFHFSSSRTRIAFSRATFWNTVSEMSPVLRRSRRNSARGRRVGIVG</sequence>
<name>A0A645E0Z0_9ZZZZ</name>
<comment type="caution">
    <text evidence="1">The sequence shown here is derived from an EMBL/GenBank/DDBJ whole genome shotgun (WGS) entry which is preliminary data.</text>
</comment>
<dbReference type="EMBL" id="VSSQ01041946">
    <property type="protein sequence ID" value="MPM95454.1"/>
    <property type="molecule type" value="Genomic_DNA"/>
</dbReference>
<protein>
    <submittedName>
        <fullName evidence="1">Uncharacterized protein</fullName>
    </submittedName>
</protein>